<dbReference type="GO" id="GO:0046872">
    <property type="term" value="F:metal ion binding"/>
    <property type="evidence" value="ECO:0007669"/>
    <property type="project" value="UniProtKB-KW"/>
</dbReference>
<comment type="cofactor">
    <cofactor evidence="5">
        <name>Mg(2+)</name>
        <dbReference type="ChEBI" id="CHEBI:18420"/>
    </cofactor>
</comment>
<evidence type="ECO:0000256" key="1">
    <source>
        <dbReference type="ARBA" id="ARBA00001968"/>
    </source>
</evidence>
<dbReference type="PANTHER" id="PTHR33254:SF4">
    <property type="entry name" value="4-HYDROXY-4-METHYL-2-OXOGLUTARATE ALDOLASE 3-RELATED"/>
    <property type="match status" value="1"/>
</dbReference>
<dbReference type="Proteomes" id="UP000195729">
    <property type="component" value="Chromosome"/>
</dbReference>
<evidence type="ECO:0000313" key="7">
    <source>
        <dbReference type="EMBL" id="ARV00159.1"/>
    </source>
</evidence>
<dbReference type="CDD" id="cd16841">
    <property type="entry name" value="RraA_family"/>
    <property type="match status" value="1"/>
</dbReference>
<evidence type="ECO:0000313" key="8">
    <source>
        <dbReference type="Proteomes" id="UP000195729"/>
    </source>
</evidence>
<evidence type="ECO:0000313" key="9">
    <source>
        <dbReference type="Proteomes" id="UP000195814"/>
    </source>
</evidence>
<dbReference type="SUPFAM" id="SSF89562">
    <property type="entry name" value="RraA-like"/>
    <property type="match status" value="1"/>
</dbReference>
<accession>A0A1Y0LRH6</accession>
<organism evidence="6 9">
    <name type="scientific">Tatumella citrea</name>
    <name type="common">Pantoea citrea</name>
    <dbReference type="NCBI Taxonomy" id="53336"/>
    <lineage>
        <taxon>Bacteria</taxon>
        <taxon>Pseudomonadati</taxon>
        <taxon>Pseudomonadota</taxon>
        <taxon>Gammaproteobacteria</taxon>
        <taxon>Enterobacterales</taxon>
        <taxon>Erwiniaceae</taxon>
        <taxon>Tatumella</taxon>
    </lineage>
</organism>
<keyword evidence="5" id="KW-0460">Magnesium</keyword>
<proteinExistence type="predicted"/>
<protein>
    <recommendedName>
        <fullName evidence="2">Putative 4-hydroxy-4-methyl-2-oxoglutarate aldolase</fullName>
    </recommendedName>
    <alternativeName>
        <fullName evidence="3">Regulator of ribonuclease activity homolog</fullName>
    </alternativeName>
    <alternativeName>
        <fullName evidence="4">RraA-like protein</fullName>
    </alternativeName>
</protein>
<dbReference type="PANTHER" id="PTHR33254">
    <property type="entry name" value="4-HYDROXY-4-METHYL-2-OXOGLUTARATE ALDOLASE 3-RELATED"/>
    <property type="match status" value="1"/>
</dbReference>
<evidence type="ECO:0000256" key="2">
    <source>
        <dbReference type="ARBA" id="ARBA00016549"/>
    </source>
</evidence>
<dbReference type="GO" id="GO:0008168">
    <property type="term" value="F:methyltransferase activity"/>
    <property type="evidence" value="ECO:0007669"/>
    <property type="project" value="UniProtKB-KW"/>
</dbReference>
<dbReference type="Pfam" id="PF03737">
    <property type="entry name" value="RraA-like"/>
    <property type="match status" value="1"/>
</dbReference>
<evidence type="ECO:0000256" key="3">
    <source>
        <dbReference type="ARBA" id="ARBA00029596"/>
    </source>
</evidence>
<dbReference type="Gene3D" id="3.50.30.40">
    <property type="entry name" value="Ribonuclease E inhibitor RraA/RraA-like"/>
    <property type="match status" value="1"/>
</dbReference>
<dbReference type="OrthoDB" id="8717144at2"/>
<keyword evidence="8" id="KW-1185">Reference proteome</keyword>
<evidence type="ECO:0000256" key="4">
    <source>
        <dbReference type="ARBA" id="ARBA00030169"/>
    </source>
</evidence>
<gene>
    <name evidence="6" type="ORF">A7K98_09435</name>
    <name evidence="7" type="ORF">A7K99_09435</name>
</gene>
<reference evidence="8 9" key="1">
    <citation type="submission" date="2016-05" db="EMBL/GenBank/DDBJ databases">
        <title>Complete genome sequence of two 2,5-diketo-D-glunonic acid producing strain Tatumella citrea.</title>
        <authorList>
            <person name="Duan C."/>
            <person name="Yang J."/>
            <person name="Yang S."/>
        </authorList>
    </citation>
    <scope>NUCLEOTIDE SEQUENCE [LARGE SCALE GENOMIC DNA]</scope>
    <source>
        <strain evidence="7 8">ATCC 39140</strain>
        <strain evidence="6 9">DSM 13699</strain>
    </source>
</reference>
<dbReference type="KEGG" id="tci:A7K98_09435"/>
<evidence type="ECO:0000313" key="6">
    <source>
        <dbReference type="EMBL" id="ARU96121.1"/>
    </source>
</evidence>
<dbReference type="EMBL" id="CP015579">
    <property type="protein sequence ID" value="ARU96121.1"/>
    <property type="molecule type" value="Genomic_DNA"/>
</dbReference>
<keyword evidence="6" id="KW-0808">Transferase</keyword>
<keyword evidence="5" id="KW-0479">Metal-binding</keyword>
<feature type="binding site" evidence="5">
    <location>
        <begin position="75"/>
        <end position="78"/>
    </location>
    <ligand>
        <name>substrate</name>
    </ligand>
</feature>
<sequence>MNAIETATFGHILDEGFMAPEIQSLFPQSRCFGPVVTVSLPDDNGYILPAALDEVKPGDVLVITCPDSDRHACWGEVMATAAKCSGIAGVIIDGFVTDLHALTNIGLPVWCKGRSPLTTKRRQKEGTINQPVVCGGIVVTPGDWILADENGVLCLAPDIFIGNLDEVTEIQRREPSLIERINKGERLSKIYQ</sequence>
<dbReference type="InterPro" id="IPR005493">
    <property type="entry name" value="RraA/RraA-like"/>
</dbReference>
<evidence type="ECO:0000256" key="5">
    <source>
        <dbReference type="PIRSR" id="PIRSR605493-1"/>
    </source>
</evidence>
<dbReference type="EMBL" id="CP015581">
    <property type="protein sequence ID" value="ARV00159.1"/>
    <property type="molecule type" value="Genomic_DNA"/>
</dbReference>
<comment type="cofactor">
    <cofactor evidence="1">
        <name>a divalent metal cation</name>
        <dbReference type="ChEBI" id="CHEBI:60240"/>
    </cofactor>
</comment>
<dbReference type="InterPro" id="IPR036704">
    <property type="entry name" value="RraA/RraA-like_sf"/>
</dbReference>
<name>A0A1Y0LRH6_TATCI</name>
<dbReference type="GO" id="GO:0032259">
    <property type="term" value="P:methylation"/>
    <property type="evidence" value="ECO:0007669"/>
    <property type="project" value="UniProtKB-KW"/>
</dbReference>
<dbReference type="AlphaFoldDB" id="A0A1Y0LRH6"/>
<feature type="binding site" evidence="5">
    <location>
        <position position="98"/>
    </location>
    <ligand>
        <name>Mg(2+)</name>
        <dbReference type="ChEBI" id="CHEBI:18420"/>
    </ligand>
</feature>
<dbReference type="Proteomes" id="UP000195814">
    <property type="component" value="Chromosome"/>
</dbReference>
<keyword evidence="6" id="KW-0489">Methyltransferase</keyword>